<evidence type="ECO:0000256" key="3">
    <source>
        <dbReference type="ARBA" id="ARBA00004065"/>
    </source>
</evidence>
<dbReference type="Pfam" id="PF01351">
    <property type="entry name" value="RNase_HII"/>
    <property type="match status" value="1"/>
</dbReference>
<evidence type="ECO:0000256" key="14">
    <source>
        <dbReference type="HAMAP-Rule" id="MF_00052"/>
    </source>
</evidence>
<dbReference type="PANTHER" id="PTHR10954">
    <property type="entry name" value="RIBONUCLEASE H2 SUBUNIT A"/>
    <property type="match status" value="1"/>
</dbReference>
<feature type="binding site" evidence="14 15">
    <location>
        <position position="112"/>
    </location>
    <ligand>
        <name>a divalent metal cation</name>
        <dbReference type="ChEBI" id="CHEBI:60240"/>
    </ligand>
</feature>
<dbReference type="NCBIfam" id="NF000594">
    <property type="entry name" value="PRK00015.1-1"/>
    <property type="match status" value="1"/>
</dbReference>
<evidence type="ECO:0000256" key="4">
    <source>
        <dbReference type="ARBA" id="ARBA00004496"/>
    </source>
</evidence>
<dbReference type="InterPro" id="IPR001352">
    <property type="entry name" value="RNase_HII/HIII"/>
</dbReference>
<keyword evidence="10 14" id="KW-0479">Metal-binding</keyword>
<evidence type="ECO:0000256" key="9">
    <source>
        <dbReference type="ARBA" id="ARBA00022722"/>
    </source>
</evidence>
<dbReference type="SUPFAM" id="SSF53098">
    <property type="entry name" value="Ribonuclease H-like"/>
    <property type="match status" value="1"/>
</dbReference>
<dbReference type="HAMAP" id="MF_00052_B">
    <property type="entry name" value="RNase_HII_B"/>
    <property type="match status" value="1"/>
</dbReference>
<sequence>MVTFETLYRQKGYSCIAGVDEAGRGPLAGPVVSAAVVLKPDFVLPGLNDSKKLSESRRRKLYACIRNQSLGIGVGIVGPDRIDEINIHQASLESMVLAVKKLAFEPDFLLIDGKFTLLLPVDQQAVVGGDGKSASIAAASVIAKVTRDAMMEKLGQQYPGYGFEFHKGYPTPYHKEAIERLGVLSIHRRSFRGVKEFVS</sequence>
<keyword evidence="12 14" id="KW-0378">Hydrolase</keyword>
<keyword evidence="13 14" id="KW-0464">Manganese</keyword>
<dbReference type="GO" id="GO:0004523">
    <property type="term" value="F:RNA-DNA hybrid ribonuclease activity"/>
    <property type="evidence" value="ECO:0007669"/>
    <property type="project" value="UniProtKB-EC"/>
</dbReference>
<accession>A0ABT3NAP5</accession>
<dbReference type="RefSeq" id="WP_265425448.1">
    <property type="nucleotide sequence ID" value="NZ_JAPFPW010000012.1"/>
</dbReference>
<keyword evidence="19" id="KW-1185">Reference proteome</keyword>
<evidence type="ECO:0000256" key="2">
    <source>
        <dbReference type="ARBA" id="ARBA00001946"/>
    </source>
</evidence>
<dbReference type="InterPro" id="IPR024567">
    <property type="entry name" value="RNase_HII/HIII_dom"/>
</dbReference>
<comment type="cofactor">
    <cofactor evidence="2">
        <name>Mg(2+)</name>
        <dbReference type="ChEBI" id="CHEBI:18420"/>
    </cofactor>
</comment>
<keyword evidence="8 14" id="KW-0963">Cytoplasm</keyword>
<gene>
    <name evidence="14" type="primary">rnhB</name>
    <name evidence="18" type="ORF">OOT00_11105</name>
</gene>
<comment type="cofactor">
    <cofactor evidence="14 15">
        <name>Mn(2+)</name>
        <dbReference type="ChEBI" id="CHEBI:29035"/>
    </cofactor>
    <cofactor evidence="14 15">
        <name>Mg(2+)</name>
        <dbReference type="ChEBI" id="CHEBI:18420"/>
    </cofactor>
    <text evidence="14 15">Manganese or magnesium. Binds 1 divalent metal ion per monomer in the absence of substrate. May bind a second metal ion after substrate binding.</text>
</comment>
<organism evidence="18 19">
    <name type="scientific">Desulfobotulus pelophilus</name>
    <dbReference type="NCBI Taxonomy" id="2823377"/>
    <lineage>
        <taxon>Bacteria</taxon>
        <taxon>Pseudomonadati</taxon>
        <taxon>Thermodesulfobacteriota</taxon>
        <taxon>Desulfobacteria</taxon>
        <taxon>Desulfobacterales</taxon>
        <taxon>Desulfobacteraceae</taxon>
        <taxon>Desulfobotulus</taxon>
    </lineage>
</organism>
<reference evidence="18 19" key="1">
    <citation type="submission" date="2022-11" db="EMBL/GenBank/DDBJ databases">
        <title>Desulfobotulus tamanensis H1 sp. nov. - anaerobic, alkaliphilic, sulphate reducing bacterium isolated from terrestrial mud volcano.</title>
        <authorList>
            <person name="Frolova A."/>
            <person name="Merkel A.Y."/>
            <person name="Slobodkin A.I."/>
        </authorList>
    </citation>
    <scope>NUCLEOTIDE SEQUENCE [LARGE SCALE GENOMIC DNA]</scope>
    <source>
        <strain evidence="18 19">H1</strain>
    </source>
</reference>
<evidence type="ECO:0000256" key="15">
    <source>
        <dbReference type="PROSITE-ProRule" id="PRU01319"/>
    </source>
</evidence>
<dbReference type="InterPro" id="IPR022898">
    <property type="entry name" value="RNase_HII"/>
</dbReference>
<dbReference type="PROSITE" id="PS51975">
    <property type="entry name" value="RNASE_H_2"/>
    <property type="match status" value="1"/>
</dbReference>
<feature type="binding site" evidence="14 15">
    <location>
        <position position="21"/>
    </location>
    <ligand>
        <name>a divalent metal cation</name>
        <dbReference type="ChEBI" id="CHEBI:60240"/>
    </ligand>
</feature>
<evidence type="ECO:0000256" key="10">
    <source>
        <dbReference type="ARBA" id="ARBA00022723"/>
    </source>
</evidence>
<proteinExistence type="inferred from homology"/>
<dbReference type="InterPro" id="IPR012337">
    <property type="entry name" value="RNaseH-like_sf"/>
</dbReference>
<dbReference type="Proteomes" id="UP001209681">
    <property type="component" value="Unassembled WGS sequence"/>
</dbReference>
<dbReference type="EMBL" id="JAPFPW010000012">
    <property type="protein sequence ID" value="MCW7754533.1"/>
    <property type="molecule type" value="Genomic_DNA"/>
</dbReference>
<dbReference type="NCBIfam" id="NF000595">
    <property type="entry name" value="PRK00015.1-3"/>
    <property type="match status" value="1"/>
</dbReference>
<keyword evidence="9 14" id="KW-0540">Nuclease</keyword>
<evidence type="ECO:0000256" key="8">
    <source>
        <dbReference type="ARBA" id="ARBA00022490"/>
    </source>
</evidence>
<dbReference type="InterPro" id="IPR036397">
    <property type="entry name" value="RNaseH_sf"/>
</dbReference>
<evidence type="ECO:0000256" key="11">
    <source>
        <dbReference type="ARBA" id="ARBA00022759"/>
    </source>
</evidence>
<evidence type="ECO:0000256" key="12">
    <source>
        <dbReference type="ARBA" id="ARBA00022801"/>
    </source>
</evidence>
<feature type="domain" description="RNase H type-2" evidence="17">
    <location>
        <begin position="14"/>
        <end position="199"/>
    </location>
</feature>
<keyword evidence="11 14" id="KW-0255">Endonuclease</keyword>
<evidence type="ECO:0000256" key="7">
    <source>
        <dbReference type="ARBA" id="ARBA00019179"/>
    </source>
</evidence>
<evidence type="ECO:0000259" key="17">
    <source>
        <dbReference type="PROSITE" id="PS51975"/>
    </source>
</evidence>
<evidence type="ECO:0000256" key="16">
    <source>
        <dbReference type="RuleBase" id="RU003515"/>
    </source>
</evidence>
<comment type="caution">
    <text evidence="18">The sequence shown here is derived from an EMBL/GenBank/DDBJ whole genome shotgun (WGS) entry which is preliminary data.</text>
</comment>
<evidence type="ECO:0000313" key="18">
    <source>
        <dbReference type="EMBL" id="MCW7754533.1"/>
    </source>
</evidence>
<dbReference type="CDD" id="cd07182">
    <property type="entry name" value="RNase_HII_bacteria_HII_like"/>
    <property type="match status" value="1"/>
</dbReference>
<dbReference type="Gene3D" id="3.30.420.10">
    <property type="entry name" value="Ribonuclease H-like superfamily/Ribonuclease H"/>
    <property type="match status" value="1"/>
</dbReference>
<comment type="similarity">
    <text evidence="5 14 16">Belongs to the RNase HII family.</text>
</comment>
<dbReference type="PANTHER" id="PTHR10954:SF18">
    <property type="entry name" value="RIBONUCLEASE HII"/>
    <property type="match status" value="1"/>
</dbReference>
<feature type="binding site" evidence="14 15">
    <location>
        <position position="20"/>
    </location>
    <ligand>
        <name>a divalent metal cation</name>
        <dbReference type="ChEBI" id="CHEBI:60240"/>
    </ligand>
</feature>
<dbReference type="EC" id="3.1.26.4" evidence="6 14"/>
<comment type="catalytic activity">
    <reaction evidence="1 14 15 16">
        <text>Endonucleolytic cleavage to 5'-phosphomonoester.</text>
        <dbReference type="EC" id="3.1.26.4"/>
    </reaction>
</comment>
<protein>
    <recommendedName>
        <fullName evidence="7 14">Ribonuclease HII</fullName>
        <shortName evidence="14">RNase HII</shortName>
        <ecNumber evidence="6 14">3.1.26.4</ecNumber>
    </recommendedName>
</protein>
<comment type="subcellular location">
    <subcellularLocation>
        <location evidence="4 14">Cytoplasm</location>
    </subcellularLocation>
</comment>
<evidence type="ECO:0000313" key="19">
    <source>
        <dbReference type="Proteomes" id="UP001209681"/>
    </source>
</evidence>
<evidence type="ECO:0000256" key="5">
    <source>
        <dbReference type="ARBA" id="ARBA00007383"/>
    </source>
</evidence>
<evidence type="ECO:0000256" key="6">
    <source>
        <dbReference type="ARBA" id="ARBA00012180"/>
    </source>
</evidence>
<comment type="function">
    <text evidence="3 14 16">Endonuclease that specifically degrades the RNA of RNA-DNA hybrids.</text>
</comment>
<name>A0ABT3NAP5_9BACT</name>
<evidence type="ECO:0000256" key="1">
    <source>
        <dbReference type="ARBA" id="ARBA00000077"/>
    </source>
</evidence>
<evidence type="ECO:0000256" key="13">
    <source>
        <dbReference type="ARBA" id="ARBA00023211"/>
    </source>
</evidence>